<dbReference type="Proteomes" id="UP000245207">
    <property type="component" value="Unassembled WGS sequence"/>
</dbReference>
<keyword evidence="2 4" id="KW-0732">Signal</keyword>
<comment type="caution">
    <text evidence="6">The sequence shown here is derived from an EMBL/GenBank/DDBJ whole genome shotgun (WGS) entry which is preliminary data.</text>
</comment>
<evidence type="ECO:0000256" key="3">
    <source>
        <dbReference type="SAM" id="Phobius"/>
    </source>
</evidence>
<keyword evidence="7" id="KW-1185">Reference proteome</keyword>
<dbReference type="CDD" id="cd12087">
    <property type="entry name" value="TM_EGFR-like"/>
    <property type="match status" value="1"/>
</dbReference>
<feature type="transmembrane region" description="Helical" evidence="3">
    <location>
        <begin position="277"/>
        <end position="300"/>
    </location>
</feature>
<evidence type="ECO:0000256" key="4">
    <source>
        <dbReference type="SAM" id="SignalP"/>
    </source>
</evidence>
<keyword evidence="3" id="KW-0472">Membrane</keyword>
<protein>
    <submittedName>
        <fullName evidence="6">Serine/threonine/dual specificity protein kinase, catalytic domain-containing protein</fullName>
    </submittedName>
</protein>
<dbReference type="EMBL" id="PKPP01000839">
    <property type="protein sequence ID" value="PWA88177.1"/>
    <property type="molecule type" value="Genomic_DNA"/>
</dbReference>
<keyword evidence="3" id="KW-0812">Transmembrane</keyword>
<proteinExistence type="predicted"/>
<evidence type="ECO:0000256" key="1">
    <source>
        <dbReference type="ARBA" id="ARBA00004167"/>
    </source>
</evidence>
<dbReference type="GO" id="GO:0016301">
    <property type="term" value="F:kinase activity"/>
    <property type="evidence" value="ECO:0007669"/>
    <property type="project" value="UniProtKB-KW"/>
</dbReference>
<dbReference type="GO" id="GO:0016020">
    <property type="term" value="C:membrane"/>
    <property type="evidence" value="ECO:0007669"/>
    <property type="project" value="UniProtKB-SubCell"/>
</dbReference>
<dbReference type="PANTHER" id="PTHR33355:SF15">
    <property type="entry name" value="WALL-ASSOCIATED RECEPTOR KINASE GALACTURONAN-BINDING DOMAIN-CONTAINING PROTEIN"/>
    <property type="match status" value="1"/>
</dbReference>
<reference evidence="6 7" key="1">
    <citation type="journal article" date="2018" name="Mol. Plant">
        <title>The genome of Artemisia annua provides insight into the evolution of Asteraceae family and artemisinin biosynthesis.</title>
        <authorList>
            <person name="Shen Q."/>
            <person name="Zhang L."/>
            <person name="Liao Z."/>
            <person name="Wang S."/>
            <person name="Yan T."/>
            <person name="Shi P."/>
            <person name="Liu M."/>
            <person name="Fu X."/>
            <person name="Pan Q."/>
            <person name="Wang Y."/>
            <person name="Lv Z."/>
            <person name="Lu X."/>
            <person name="Zhang F."/>
            <person name="Jiang W."/>
            <person name="Ma Y."/>
            <person name="Chen M."/>
            <person name="Hao X."/>
            <person name="Li L."/>
            <person name="Tang Y."/>
            <person name="Lv G."/>
            <person name="Zhou Y."/>
            <person name="Sun X."/>
            <person name="Brodelius P.E."/>
            <person name="Rose J.K.C."/>
            <person name="Tang K."/>
        </authorList>
    </citation>
    <scope>NUCLEOTIDE SEQUENCE [LARGE SCALE GENOMIC DNA]</scope>
    <source>
        <strain evidence="7">cv. Huhao1</strain>
        <tissue evidence="6">Leaf</tissue>
    </source>
</reference>
<feature type="signal peptide" evidence="4">
    <location>
        <begin position="1"/>
        <end position="25"/>
    </location>
</feature>
<dbReference type="PANTHER" id="PTHR33355">
    <property type="entry name" value="WALL-ASSOCIATED RECEPTOR KINASE CARBOXY-TERMINAL PROTEIN-RELATED"/>
    <property type="match status" value="1"/>
</dbReference>
<dbReference type="Pfam" id="PF13947">
    <property type="entry name" value="GUB_WAK_bind"/>
    <property type="match status" value="1"/>
</dbReference>
<organism evidence="6 7">
    <name type="scientific">Artemisia annua</name>
    <name type="common">Sweet wormwood</name>
    <dbReference type="NCBI Taxonomy" id="35608"/>
    <lineage>
        <taxon>Eukaryota</taxon>
        <taxon>Viridiplantae</taxon>
        <taxon>Streptophyta</taxon>
        <taxon>Embryophyta</taxon>
        <taxon>Tracheophyta</taxon>
        <taxon>Spermatophyta</taxon>
        <taxon>Magnoliopsida</taxon>
        <taxon>eudicotyledons</taxon>
        <taxon>Gunneridae</taxon>
        <taxon>Pentapetalae</taxon>
        <taxon>asterids</taxon>
        <taxon>campanulids</taxon>
        <taxon>Asterales</taxon>
        <taxon>Asteraceae</taxon>
        <taxon>Asteroideae</taxon>
        <taxon>Anthemideae</taxon>
        <taxon>Artemisiinae</taxon>
        <taxon>Artemisia</taxon>
    </lineage>
</organism>
<sequence>MAAKPPSTIMLTVTLLLMCTGFATSATRCPDCGTTEVPYPLSTGPSCGDQSYKVRCQTGTGSLFFDTPNNTYPITSISQTTQRLVIQPSNFLNNNTCVTADVSYQGLQLNQTLPFNITSGNTIMYLNCSESLLKSPLNCTSTSLCHSYINNSVEASSCSRAPICCTFRSGGSTTQYSIRVRNGGCQAYRSFPNLDYSLPVSRWPAPGVEIQWMSPPEPLCSNQTDCDASSTCLLSSTGGVRRCLCNTGLHWDAIEGVCALDDTCENRGDCSDSNRTALIAGLTSGLGSALVAAVIGFLLYKRHRRHKEALARLAREREEILNSGGGKTAKIFSIHLFLLKQL</sequence>
<evidence type="ECO:0000259" key="5">
    <source>
        <dbReference type="Pfam" id="PF13947"/>
    </source>
</evidence>
<dbReference type="InterPro" id="IPR025287">
    <property type="entry name" value="WAK_GUB"/>
</dbReference>
<evidence type="ECO:0000313" key="7">
    <source>
        <dbReference type="Proteomes" id="UP000245207"/>
    </source>
</evidence>
<dbReference type="GO" id="GO:0030247">
    <property type="term" value="F:polysaccharide binding"/>
    <property type="evidence" value="ECO:0007669"/>
    <property type="project" value="InterPro"/>
</dbReference>
<keyword evidence="6" id="KW-0418">Kinase</keyword>
<feature type="chain" id="PRO_5015483640" evidence="4">
    <location>
        <begin position="26"/>
        <end position="342"/>
    </location>
</feature>
<name>A0A2U1PR27_ARTAN</name>
<comment type="subcellular location">
    <subcellularLocation>
        <location evidence="1">Membrane</location>
        <topology evidence="1">Single-pass membrane protein</topology>
    </subcellularLocation>
</comment>
<dbReference type="STRING" id="35608.A0A2U1PR27"/>
<evidence type="ECO:0000313" key="6">
    <source>
        <dbReference type="EMBL" id="PWA88177.1"/>
    </source>
</evidence>
<keyword evidence="6" id="KW-0808">Transferase</keyword>
<dbReference type="OrthoDB" id="1918322at2759"/>
<keyword evidence="3" id="KW-1133">Transmembrane helix</keyword>
<feature type="domain" description="Wall-associated receptor kinase galacturonan-binding" evidence="5">
    <location>
        <begin position="29"/>
        <end position="86"/>
    </location>
</feature>
<evidence type="ECO:0000256" key="2">
    <source>
        <dbReference type="ARBA" id="ARBA00022729"/>
    </source>
</evidence>
<gene>
    <name evidence="6" type="ORF">CTI12_AA123480</name>
</gene>
<dbReference type="AlphaFoldDB" id="A0A2U1PR27"/>
<accession>A0A2U1PR27</accession>